<evidence type="ECO:0000259" key="1">
    <source>
        <dbReference type="Pfam" id="PF10869"/>
    </source>
</evidence>
<name>A0A7G2D686_9EURY</name>
<evidence type="ECO:0000313" key="2">
    <source>
        <dbReference type="EMBL" id="CAD5244065.1"/>
    </source>
</evidence>
<dbReference type="Pfam" id="PF10869">
    <property type="entry name" value="DUF2666"/>
    <property type="match status" value="2"/>
</dbReference>
<organism evidence="2 3">
    <name type="scientific">Thermococcus camini</name>
    <dbReference type="NCBI Taxonomy" id="2016373"/>
    <lineage>
        <taxon>Archaea</taxon>
        <taxon>Methanobacteriati</taxon>
        <taxon>Methanobacteriota</taxon>
        <taxon>Thermococci</taxon>
        <taxon>Thermococcales</taxon>
        <taxon>Thermococcaceae</taxon>
        <taxon>Thermococcus</taxon>
    </lineage>
</organism>
<dbReference type="KEGG" id="tcq:TIRI35C_0911"/>
<keyword evidence="3" id="KW-1185">Reference proteome</keyword>
<dbReference type="InterPro" id="IPR022620">
    <property type="entry name" value="DUF2666"/>
</dbReference>
<sequence length="271" mass="30516">MVKAMRVEDQIVFTAHHGNWKVADRLLDMDDEKVAHFIASISNTVNAKIPEYLTEVMNVAGIASLAEELAQKNLSDAVVALKSPGTARKLGQLVFEDDKKLRKHLVDVAKALLVREVLSTKVPVDYPEEPLSEVRIVFPYNEDHVNFTAFHLSAEHGKWRAVRRLIIDDKTPMADVARLLAGINESITLKLPVYAGIDVDGIDAWFGEFKKVRKAEIPAVVEKYMHFPAENYAPRPFVEHARVYALRKALEKIGLPLDVPAKSLEKYLEKK</sequence>
<protein>
    <recommendedName>
        <fullName evidence="1">DUF2666 domain-containing protein</fullName>
    </recommendedName>
</protein>
<gene>
    <name evidence="2" type="ORF">TIRI35C_0911</name>
</gene>
<dbReference type="EMBL" id="LR881183">
    <property type="protein sequence ID" value="CAD5244065.1"/>
    <property type="molecule type" value="Genomic_DNA"/>
</dbReference>
<reference evidence="2 3" key="1">
    <citation type="submission" date="2020-09" db="EMBL/GenBank/DDBJ databases">
        <authorList>
            <person name="Courtine D."/>
        </authorList>
    </citation>
    <scope>NUCLEOTIDE SEQUENCE [LARGE SCALE GENOMIC DNA]</scope>
    <source>
        <strain evidence="2 3">IRI35c</strain>
    </source>
</reference>
<accession>A0A7G2D686</accession>
<dbReference type="Proteomes" id="UP000516304">
    <property type="component" value="Chromosome TIRI35C"/>
</dbReference>
<feature type="domain" description="DUF2666" evidence="1">
    <location>
        <begin position="8"/>
        <end position="122"/>
    </location>
</feature>
<proteinExistence type="predicted"/>
<dbReference type="AlphaFoldDB" id="A0A7G2D686"/>
<evidence type="ECO:0000313" key="3">
    <source>
        <dbReference type="Proteomes" id="UP000516304"/>
    </source>
</evidence>
<feature type="domain" description="DUF2666" evidence="1">
    <location>
        <begin position="142"/>
        <end position="270"/>
    </location>
</feature>